<evidence type="ECO:0000313" key="3">
    <source>
        <dbReference type="Ensembl" id="ENSSFOP00015008105.2"/>
    </source>
</evidence>
<feature type="coiled-coil region" evidence="1">
    <location>
        <begin position="342"/>
        <end position="383"/>
    </location>
</feature>
<dbReference type="GeneTree" id="ENSGT00940000158015"/>
<evidence type="ECO:0000256" key="2">
    <source>
        <dbReference type="SAM" id="MobiDB-lite"/>
    </source>
</evidence>
<reference evidence="3 4" key="1">
    <citation type="submission" date="2019-04" db="EMBL/GenBank/DDBJ databases">
        <authorList>
            <consortium name="Wellcome Sanger Institute Data Sharing"/>
        </authorList>
    </citation>
    <scope>NUCLEOTIDE SEQUENCE [LARGE SCALE GENOMIC DNA]</scope>
</reference>
<evidence type="ECO:0000313" key="4">
    <source>
        <dbReference type="Proteomes" id="UP000694397"/>
    </source>
</evidence>
<feature type="coiled-coil region" evidence="1">
    <location>
        <begin position="36"/>
        <end position="213"/>
    </location>
</feature>
<protein>
    <submittedName>
        <fullName evidence="3">Ribosome binding protein 1</fullName>
    </submittedName>
</protein>
<keyword evidence="4" id="KW-1185">Reference proteome</keyword>
<keyword evidence="1" id="KW-0175">Coiled coil</keyword>
<reference evidence="3" key="3">
    <citation type="submission" date="2025-09" db="UniProtKB">
        <authorList>
            <consortium name="Ensembl"/>
        </authorList>
    </citation>
    <scope>IDENTIFICATION</scope>
</reference>
<dbReference type="GO" id="GO:0005789">
    <property type="term" value="C:endoplasmic reticulum membrane"/>
    <property type="evidence" value="ECO:0007669"/>
    <property type="project" value="TreeGrafter"/>
</dbReference>
<dbReference type="PANTHER" id="PTHR18939">
    <property type="entry name" value="RIBOSOME BINDING PROTEIN-1"/>
    <property type="match status" value="1"/>
</dbReference>
<reference evidence="3" key="2">
    <citation type="submission" date="2025-08" db="UniProtKB">
        <authorList>
            <consortium name="Ensembl"/>
        </authorList>
    </citation>
    <scope>IDENTIFICATION</scope>
</reference>
<dbReference type="Gene3D" id="1.10.287.620">
    <property type="entry name" value="Helix Hairpins"/>
    <property type="match status" value="1"/>
</dbReference>
<evidence type="ECO:0000256" key="1">
    <source>
        <dbReference type="SAM" id="Coils"/>
    </source>
</evidence>
<dbReference type="InterPro" id="IPR040248">
    <property type="entry name" value="RRBP1"/>
</dbReference>
<feature type="compositionally biased region" description="Basic and acidic residues" evidence="2">
    <location>
        <begin position="454"/>
        <end position="483"/>
    </location>
</feature>
<dbReference type="Proteomes" id="UP000694397">
    <property type="component" value="Chromosome 4"/>
</dbReference>
<dbReference type="PANTHER" id="PTHR18939:SF4">
    <property type="entry name" value="RIBOSOME-BINDING PROTEIN 1"/>
    <property type="match status" value="1"/>
</dbReference>
<feature type="region of interest" description="Disordered" evidence="2">
    <location>
        <begin position="451"/>
        <end position="483"/>
    </location>
</feature>
<dbReference type="OrthoDB" id="6410656at2759"/>
<sequence length="483" mass="54539">MTFSENEAQRLIEILSDKAGIVHGTWHTATQKGDPVAALKKQLEEKEKQLSAEQEDVTAAKNRMRELSKELSAEKSKLANVETRLSSQLSSREQEIKAFQARMQASYQDHVAETQKLNAKIQSLQDQLEKGPNAQLARLQQENSILRDALNQATSQTESKQNAELAKLRQECAKLSKELGDKSDAQLADEQQRKALEAKVATVEKQLAQVQVSLRKMLWSTEELLCIDLLKHPFIQLDLAQIYLLPLTCLSEVQARSARTQAELEEKKGEAESLRARLAQEEVEQTRLRERISSIEALLEAGRSQQVQEDKVVSVVWEQSVPVHPAELEVCFLLGLELVEKLSEVEESRNTLQAECDQYRTVLAETEGMLKHLQKSVEEEEQVWRAKIAESEKHKTILHLNGEASGSVVPSGDHVYLPSSCEQERLEKEKKLSKDLGQAATKLQQLLKATQEQLTREKDTVRKLQDQLQEKDGTEELKEGTSV</sequence>
<organism evidence="3 4">
    <name type="scientific">Scleropages formosus</name>
    <name type="common">Asian bonytongue</name>
    <name type="synonym">Osteoglossum formosum</name>
    <dbReference type="NCBI Taxonomy" id="113540"/>
    <lineage>
        <taxon>Eukaryota</taxon>
        <taxon>Metazoa</taxon>
        <taxon>Chordata</taxon>
        <taxon>Craniata</taxon>
        <taxon>Vertebrata</taxon>
        <taxon>Euteleostomi</taxon>
        <taxon>Actinopterygii</taxon>
        <taxon>Neopterygii</taxon>
        <taxon>Teleostei</taxon>
        <taxon>Osteoglossocephala</taxon>
        <taxon>Osteoglossomorpha</taxon>
        <taxon>Osteoglossiformes</taxon>
        <taxon>Osteoglossidae</taxon>
        <taxon>Scleropages</taxon>
    </lineage>
</organism>
<name>A0A8C9UZ85_SCLFO</name>
<accession>A0A8C9UZ85</accession>
<proteinExistence type="predicted"/>
<feature type="coiled-coil region" evidence="1">
    <location>
        <begin position="250"/>
        <end position="291"/>
    </location>
</feature>
<dbReference type="AlphaFoldDB" id="A0A8C9UZ85"/>
<dbReference type="Ensembl" id="ENSSFOT00015008222.2">
    <property type="protein sequence ID" value="ENSSFOP00015008105.2"/>
    <property type="gene ID" value="ENSSFOG00015005314.2"/>
</dbReference>